<dbReference type="eggNOG" id="ENOG502SYGP">
    <property type="taxonomic scope" value="Eukaryota"/>
</dbReference>
<evidence type="ECO:0000256" key="1">
    <source>
        <dbReference type="ARBA" id="ARBA00006640"/>
    </source>
</evidence>
<dbReference type="GO" id="GO:0003735">
    <property type="term" value="F:structural constituent of ribosome"/>
    <property type="evidence" value="ECO:0007669"/>
    <property type="project" value="InterPro"/>
</dbReference>
<dbReference type="GeneID" id="19299138"/>
<evidence type="ECO:0000313" key="5">
    <source>
        <dbReference type="EMBL" id="EPQ58142.1"/>
    </source>
</evidence>
<evidence type="ECO:0000256" key="2">
    <source>
        <dbReference type="ARBA" id="ARBA00022980"/>
    </source>
</evidence>
<organism evidence="5 6">
    <name type="scientific">Gloeophyllum trabeum (strain ATCC 11539 / FP-39264 / Madison 617)</name>
    <name type="common">Brown rot fungus</name>
    <dbReference type="NCBI Taxonomy" id="670483"/>
    <lineage>
        <taxon>Eukaryota</taxon>
        <taxon>Fungi</taxon>
        <taxon>Dikarya</taxon>
        <taxon>Basidiomycota</taxon>
        <taxon>Agaricomycotina</taxon>
        <taxon>Agaricomycetes</taxon>
        <taxon>Gloeophyllales</taxon>
        <taxon>Gloeophyllaceae</taxon>
        <taxon>Gloeophyllum</taxon>
    </lineage>
</organism>
<gene>
    <name evidence="5" type="ORF">GLOTRDRAFT_110044</name>
</gene>
<dbReference type="EMBL" id="KB469298">
    <property type="protein sequence ID" value="EPQ58142.1"/>
    <property type="molecule type" value="Genomic_DNA"/>
</dbReference>
<dbReference type="STRING" id="670483.S7QFF1"/>
<dbReference type="AlphaFoldDB" id="S7QFF1"/>
<name>S7QFF1_GLOTA</name>
<accession>S7QFF1</accession>
<protein>
    <recommendedName>
        <fullName evidence="7">Ribosomal protein S21</fullName>
    </recommendedName>
</protein>
<dbReference type="GO" id="GO:1990904">
    <property type="term" value="C:ribonucleoprotein complex"/>
    <property type="evidence" value="ECO:0007669"/>
    <property type="project" value="UniProtKB-KW"/>
</dbReference>
<sequence>MLSPLMQRVGTTLLGDGASGFQRSLRCNTTTALRTTSVRTFTTPSAPWLQSQRPPQSPSRANSPRTAGYLAGQAAVWSTIISSGRSGKIRPSNPAPSKATPEEIWKIRHESFMATQPRIGDAYSGRSIPVIKGDVNTAYSKLNTRLKQNRVRYELRMQERHEKKGDKRRRLRSERWRRRFAHEVRKKVQLVEAIRRRGA</sequence>
<dbReference type="GO" id="GO:0006412">
    <property type="term" value="P:translation"/>
    <property type="evidence" value="ECO:0007669"/>
    <property type="project" value="InterPro"/>
</dbReference>
<keyword evidence="2" id="KW-0689">Ribosomal protein</keyword>
<dbReference type="Proteomes" id="UP000030669">
    <property type="component" value="Unassembled WGS sequence"/>
</dbReference>
<dbReference type="GO" id="GO:0005840">
    <property type="term" value="C:ribosome"/>
    <property type="evidence" value="ECO:0007669"/>
    <property type="project" value="UniProtKB-KW"/>
</dbReference>
<evidence type="ECO:0000313" key="6">
    <source>
        <dbReference type="Proteomes" id="UP000030669"/>
    </source>
</evidence>
<keyword evidence="3" id="KW-0687">Ribonucleoprotein</keyword>
<proteinExistence type="inferred from homology"/>
<reference evidence="5 6" key="1">
    <citation type="journal article" date="2012" name="Science">
        <title>The Paleozoic origin of enzymatic lignin decomposition reconstructed from 31 fungal genomes.</title>
        <authorList>
            <person name="Floudas D."/>
            <person name="Binder M."/>
            <person name="Riley R."/>
            <person name="Barry K."/>
            <person name="Blanchette R.A."/>
            <person name="Henrissat B."/>
            <person name="Martinez A.T."/>
            <person name="Otillar R."/>
            <person name="Spatafora J.W."/>
            <person name="Yadav J.S."/>
            <person name="Aerts A."/>
            <person name="Benoit I."/>
            <person name="Boyd A."/>
            <person name="Carlson A."/>
            <person name="Copeland A."/>
            <person name="Coutinho P.M."/>
            <person name="de Vries R.P."/>
            <person name="Ferreira P."/>
            <person name="Findley K."/>
            <person name="Foster B."/>
            <person name="Gaskell J."/>
            <person name="Glotzer D."/>
            <person name="Gorecki P."/>
            <person name="Heitman J."/>
            <person name="Hesse C."/>
            <person name="Hori C."/>
            <person name="Igarashi K."/>
            <person name="Jurgens J.A."/>
            <person name="Kallen N."/>
            <person name="Kersten P."/>
            <person name="Kohler A."/>
            <person name="Kuees U."/>
            <person name="Kumar T.K.A."/>
            <person name="Kuo A."/>
            <person name="LaButti K."/>
            <person name="Larrondo L.F."/>
            <person name="Lindquist E."/>
            <person name="Ling A."/>
            <person name="Lombard V."/>
            <person name="Lucas S."/>
            <person name="Lundell T."/>
            <person name="Martin R."/>
            <person name="McLaughlin D.J."/>
            <person name="Morgenstern I."/>
            <person name="Morin E."/>
            <person name="Murat C."/>
            <person name="Nagy L.G."/>
            <person name="Nolan M."/>
            <person name="Ohm R.A."/>
            <person name="Patyshakuliyeva A."/>
            <person name="Rokas A."/>
            <person name="Ruiz-Duenas F.J."/>
            <person name="Sabat G."/>
            <person name="Salamov A."/>
            <person name="Samejima M."/>
            <person name="Schmutz J."/>
            <person name="Slot J.C."/>
            <person name="St John F."/>
            <person name="Stenlid J."/>
            <person name="Sun H."/>
            <person name="Sun S."/>
            <person name="Syed K."/>
            <person name="Tsang A."/>
            <person name="Wiebenga A."/>
            <person name="Young D."/>
            <person name="Pisabarro A."/>
            <person name="Eastwood D.C."/>
            <person name="Martin F."/>
            <person name="Cullen D."/>
            <person name="Grigoriev I.V."/>
            <person name="Hibbett D.S."/>
        </authorList>
    </citation>
    <scope>NUCLEOTIDE SEQUENCE [LARGE SCALE GENOMIC DNA]</scope>
    <source>
        <strain evidence="5 6">ATCC 11539</strain>
    </source>
</reference>
<dbReference type="Pfam" id="PF01165">
    <property type="entry name" value="Ribosomal_S21"/>
    <property type="match status" value="1"/>
</dbReference>
<dbReference type="InterPro" id="IPR052837">
    <property type="entry name" value="Mitoribosomal_bS21"/>
</dbReference>
<comment type="similarity">
    <text evidence="1">Belongs to the bacterial ribosomal protein bS21 family.</text>
</comment>
<dbReference type="KEGG" id="gtr:GLOTRDRAFT_110044"/>
<dbReference type="RefSeq" id="XP_007863405.1">
    <property type="nucleotide sequence ID" value="XM_007865214.1"/>
</dbReference>
<dbReference type="PANTHER" id="PTHR41237:SF1">
    <property type="entry name" value="SMALL RIBOSOMAL SUBUNIT PROTEIN BS21M"/>
    <property type="match status" value="1"/>
</dbReference>
<feature type="region of interest" description="Disordered" evidence="4">
    <location>
        <begin position="41"/>
        <end position="66"/>
    </location>
</feature>
<evidence type="ECO:0000256" key="3">
    <source>
        <dbReference type="ARBA" id="ARBA00023274"/>
    </source>
</evidence>
<evidence type="ECO:0000256" key="4">
    <source>
        <dbReference type="SAM" id="MobiDB-lite"/>
    </source>
</evidence>
<dbReference type="PANTHER" id="PTHR41237">
    <property type="entry name" value="37S RIBOSOMAL PROTEIN MRP21, MITOCHONDRIAL"/>
    <property type="match status" value="1"/>
</dbReference>
<keyword evidence="6" id="KW-1185">Reference proteome</keyword>
<evidence type="ECO:0008006" key="7">
    <source>
        <dbReference type="Google" id="ProtNLM"/>
    </source>
</evidence>
<dbReference type="OrthoDB" id="2501249at2759"/>
<dbReference type="InterPro" id="IPR001911">
    <property type="entry name" value="Ribosomal_bS21"/>
</dbReference>
<feature type="compositionally biased region" description="Polar residues" evidence="4">
    <location>
        <begin position="44"/>
        <end position="65"/>
    </location>
</feature>
<dbReference type="HOGENOM" id="CLU_124536_0_0_1"/>